<dbReference type="GO" id="GO:0005540">
    <property type="term" value="F:hyaluronic acid binding"/>
    <property type="evidence" value="ECO:0007669"/>
    <property type="project" value="InterPro"/>
</dbReference>
<keyword evidence="6" id="KW-1015">Disulfide bond</keyword>
<dbReference type="InterPro" id="IPR016187">
    <property type="entry name" value="CTDL_fold"/>
</dbReference>
<evidence type="ECO:0000259" key="11">
    <source>
        <dbReference type="PROSITE" id="PS50963"/>
    </source>
</evidence>
<proteinExistence type="predicted"/>
<keyword evidence="8" id="KW-0325">Glycoprotein</keyword>
<dbReference type="EMBL" id="MN739613">
    <property type="protein sequence ID" value="QHT15583.1"/>
    <property type="molecule type" value="Genomic_DNA"/>
</dbReference>
<keyword evidence="4 10" id="KW-1133">Transmembrane helix</keyword>
<dbReference type="Gene3D" id="3.10.100.10">
    <property type="entry name" value="Mannose-Binding Protein A, subunit A"/>
    <property type="match status" value="1"/>
</dbReference>
<dbReference type="InterPro" id="IPR016186">
    <property type="entry name" value="C-type_lectin-like/link_sf"/>
</dbReference>
<dbReference type="PANTHER" id="PTHR10225:SF5">
    <property type="entry name" value="C-TYPE LECTIN DOMAIN-CONTAINING PROTEIN"/>
    <property type="match status" value="1"/>
</dbReference>
<protein>
    <recommendedName>
        <fullName evidence="11">Link domain-containing protein</fullName>
    </recommendedName>
</protein>
<keyword evidence="3" id="KW-0732">Signal</keyword>
<evidence type="ECO:0000256" key="9">
    <source>
        <dbReference type="SAM" id="MobiDB-lite"/>
    </source>
</evidence>
<dbReference type="SUPFAM" id="SSF56436">
    <property type="entry name" value="C-type lectin-like"/>
    <property type="match status" value="1"/>
</dbReference>
<dbReference type="GO" id="GO:0005886">
    <property type="term" value="C:plasma membrane"/>
    <property type="evidence" value="ECO:0007669"/>
    <property type="project" value="UniProtKB-ARBA"/>
</dbReference>
<organism evidence="12">
    <name type="scientific">viral metagenome</name>
    <dbReference type="NCBI Taxonomy" id="1070528"/>
    <lineage>
        <taxon>unclassified sequences</taxon>
        <taxon>metagenomes</taxon>
        <taxon>organismal metagenomes</taxon>
    </lineage>
</organism>
<comment type="subcellular location">
    <subcellularLocation>
        <location evidence="1">Membrane</location>
        <topology evidence="1">Single-pass membrane protein</topology>
    </subcellularLocation>
</comment>
<evidence type="ECO:0000256" key="4">
    <source>
        <dbReference type="ARBA" id="ARBA00022989"/>
    </source>
</evidence>
<keyword evidence="7" id="KW-0675">Receptor</keyword>
<dbReference type="Gene3D" id="1.10.287.700">
    <property type="entry name" value="Helix hairpin bin"/>
    <property type="match status" value="1"/>
</dbReference>
<feature type="region of interest" description="Disordered" evidence="9">
    <location>
        <begin position="179"/>
        <end position="201"/>
    </location>
</feature>
<dbReference type="InterPro" id="IPR000538">
    <property type="entry name" value="Link_dom"/>
</dbReference>
<reference evidence="12" key="1">
    <citation type="journal article" date="2020" name="Nature">
        <title>Giant virus diversity and host interactions through global metagenomics.</title>
        <authorList>
            <person name="Schulz F."/>
            <person name="Roux S."/>
            <person name="Paez-Espino D."/>
            <person name="Jungbluth S."/>
            <person name="Walsh D.A."/>
            <person name="Denef V.J."/>
            <person name="McMahon K.D."/>
            <person name="Konstantinidis K.T."/>
            <person name="Eloe-Fadrosh E.A."/>
            <person name="Kyrpides N.C."/>
            <person name="Woyke T."/>
        </authorList>
    </citation>
    <scope>NUCLEOTIDE SEQUENCE</scope>
    <source>
        <strain evidence="12">GVMAG-M-3300023174-176</strain>
    </source>
</reference>
<dbReference type="PANTHER" id="PTHR10225">
    <property type="entry name" value="HYALURONAN RECEPTOR"/>
    <property type="match status" value="1"/>
</dbReference>
<evidence type="ECO:0000256" key="8">
    <source>
        <dbReference type="ARBA" id="ARBA00023180"/>
    </source>
</evidence>
<feature type="compositionally biased region" description="Basic and acidic residues" evidence="9">
    <location>
        <begin position="184"/>
        <end position="194"/>
    </location>
</feature>
<evidence type="ECO:0000256" key="7">
    <source>
        <dbReference type="ARBA" id="ARBA00023170"/>
    </source>
</evidence>
<name>A0A6C0DGG0_9ZZZZ</name>
<dbReference type="Pfam" id="PF00193">
    <property type="entry name" value="Xlink"/>
    <property type="match status" value="1"/>
</dbReference>
<keyword evidence="5 10" id="KW-0472">Membrane</keyword>
<dbReference type="PROSITE" id="PS50963">
    <property type="entry name" value="LINK_2"/>
    <property type="match status" value="1"/>
</dbReference>
<feature type="region of interest" description="Disordered" evidence="9">
    <location>
        <begin position="1"/>
        <end position="23"/>
    </location>
</feature>
<sequence length="382" mass="41077">MNMAPKSPNMAAANSPKSNNAKAANSALNTIGNAANKTLNTITNAANNTLKSIGTVATNTVNTIGNSLGAAVNVTSNGVNGATKTVNNTASKVAANLGNSMRNLGAPLNANLGEKIQNSIETIPVHANSGMESFLPDFLSVPILIGISLIVALIGLAYFYKDDIAISLESISKAISDFFNPPPEPKKKDEKVEDEKTEDDGTVVNKEDTVIAPEYTSVIDTMLPKRKKQVFNVSENKYIYSDAEPLCKALGAELATYDQVKKAWDSGADWCNYGWIKGQAAVYPTQKSTFDKLQNSSTDDERLSCGTVGINGGFMDNPELRFGVTCYGDKPSESEHDVQNMMRGPRPPLTPEVIAQKKKELRFKNEQGSIGVMPFKDGLWSQ</sequence>
<dbReference type="GO" id="GO:0004888">
    <property type="term" value="F:transmembrane signaling receptor activity"/>
    <property type="evidence" value="ECO:0007669"/>
    <property type="project" value="TreeGrafter"/>
</dbReference>
<feature type="domain" description="Link" evidence="11">
    <location>
        <begin position="227"/>
        <end position="328"/>
    </location>
</feature>
<evidence type="ECO:0000256" key="2">
    <source>
        <dbReference type="ARBA" id="ARBA00022692"/>
    </source>
</evidence>
<feature type="transmembrane region" description="Helical" evidence="10">
    <location>
        <begin position="138"/>
        <end position="160"/>
    </location>
</feature>
<feature type="compositionally biased region" description="Low complexity" evidence="9">
    <location>
        <begin position="7"/>
        <end position="23"/>
    </location>
</feature>
<dbReference type="GO" id="GO:0007155">
    <property type="term" value="P:cell adhesion"/>
    <property type="evidence" value="ECO:0007669"/>
    <property type="project" value="InterPro"/>
</dbReference>
<evidence type="ECO:0000256" key="6">
    <source>
        <dbReference type="ARBA" id="ARBA00023157"/>
    </source>
</evidence>
<dbReference type="AlphaFoldDB" id="A0A6C0DGG0"/>
<evidence type="ECO:0000313" key="12">
    <source>
        <dbReference type="EMBL" id="QHT15583.1"/>
    </source>
</evidence>
<evidence type="ECO:0000256" key="3">
    <source>
        <dbReference type="ARBA" id="ARBA00022729"/>
    </source>
</evidence>
<evidence type="ECO:0000256" key="5">
    <source>
        <dbReference type="ARBA" id="ARBA00023136"/>
    </source>
</evidence>
<evidence type="ECO:0000256" key="1">
    <source>
        <dbReference type="ARBA" id="ARBA00004167"/>
    </source>
</evidence>
<accession>A0A6C0DGG0</accession>
<dbReference type="InterPro" id="IPR043210">
    <property type="entry name" value="CD44_antigen-like"/>
</dbReference>
<keyword evidence="2 10" id="KW-0812">Transmembrane</keyword>
<evidence type="ECO:0000256" key="10">
    <source>
        <dbReference type="SAM" id="Phobius"/>
    </source>
</evidence>
<dbReference type="SMART" id="SM00445">
    <property type="entry name" value="LINK"/>
    <property type="match status" value="1"/>
</dbReference>